<dbReference type="Proteomes" id="UP000287224">
    <property type="component" value="Unassembled WGS sequence"/>
</dbReference>
<evidence type="ECO:0000313" key="3">
    <source>
        <dbReference type="Proteomes" id="UP000287224"/>
    </source>
</evidence>
<dbReference type="SUPFAM" id="SSF56112">
    <property type="entry name" value="Protein kinase-like (PK-like)"/>
    <property type="match status" value="1"/>
</dbReference>
<dbReference type="InterPro" id="IPR011009">
    <property type="entry name" value="Kinase-like_dom_sf"/>
</dbReference>
<proteinExistence type="predicted"/>
<dbReference type="Pfam" id="PF01636">
    <property type="entry name" value="APH"/>
    <property type="match status" value="1"/>
</dbReference>
<protein>
    <recommendedName>
        <fullName evidence="1">Aminoglycoside phosphotransferase domain-containing protein</fullName>
    </recommendedName>
</protein>
<dbReference type="OrthoDB" id="101887at2"/>
<dbReference type="EMBL" id="BIFQ01000002">
    <property type="protein sequence ID" value="GCE08248.1"/>
    <property type="molecule type" value="Genomic_DNA"/>
</dbReference>
<accession>A0A401ZMZ7</accession>
<comment type="caution">
    <text evidence="2">The sequence shown here is derived from an EMBL/GenBank/DDBJ whole genome shotgun (WGS) entry which is preliminary data.</text>
</comment>
<sequence length="449" mass="51106">MPHDNYGLILHSSEPRVLLLKGDSGWTLPRHATDEVTEINAAMKEQTGCETTVLYCAYDRYQDDEREEQHRVYALENHTPEVQIRADARWIGLADLATLDLAGADHRAVLEQCSREMEEISPAARRVPWGYRGWFALASQWIREQVALAGLSAVEGITQVKVSCWSTVLRVATTDDLLYFKASAPVFAYEPLLTRRLAEPVPSLMPPVLAIDQERHWMLMRDAGTPLSKHKDLRSDPAVWDEVLRQYARAQIQLIREQKTLLSTGCPDRRLDLLPGLLEEALRDPSLLLLDQANGLSTSAYEQLRMSIPEVRAACSELQSHGIPETLHHDDLHGGNILYSAEGFTFFDWAECAVTHPFCSLVIVERVFRYGLKFPVETIEHLRDCYLEEWTQFEPIERLRGAYALAQYLGKLCRALTWGRLIASLAPAERWEYAASYPFWLQVFAGLEE</sequence>
<dbReference type="Gene3D" id="3.90.79.10">
    <property type="entry name" value="Nucleoside Triphosphate Pyrophosphohydrolase"/>
    <property type="match status" value="1"/>
</dbReference>
<dbReference type="InterPro" id="IPR002575">
    <property type="entry name" value="Aminoglycoside_PTrfase"/>
</dbReference>
<reference evidence="3" key="1">
    <citation type="submission" date="2018-12" db="EMBL/GenBank/DDBJ databases">
        <title>Tengunoibacter tsumagoiensis gen. nov., sp. nov., Dictyobacter kobayashii sp. nov., D. alpinus sp. nov., and D. joshuensis sp. nov. and description of Dictyobacteraceae fam. nov. within the order Ktedonobacterales isolated from Tengu-no-mugimeshi.</title>
        <authorList>
            <person name="Wang C.M."/>
            <person name="Zheng Y."/>
            <person name="Sakai Y."/>
            <person name="Toyoda A."/>
            <person name="Minakuchi Y."/>
            <person name="Abe K."/>
            <person name="Yokota A."/>
            <person name="Yabe S."/>
        </authorList>
    </citation>
    <scope>NUCLEOTIDE SEQUENCE [LARGE SCALE GENOMIC DNA]</scope>
    <source>
        <strain evidence="3">S-27</strain>
    </source>
</reference>
<evidence type="ECO:0000313" key="2">
    <source>
        <dbReference type="EMBL" id="GCE08248.1"/>
    </source>
</evidence>
<feature type="domain" description="Aminoglycoside phosphotransferase" evidence="1">
    <location>
        <begin position="205"/>
        <end position="365"/>
    </location>
</feature>
<gene>
    <name evidence="2" type="ORF">KDAU_55770</name>
</gene>
<dbReference type="RefSeq" id="WP_126600673.1">
    <property type="nucleotide sequence ID" value="NZ_BIFQ01000002.1"/>
</dbReference>
<organism evidence="2 3">
    <name type="scientific">Dictyobacter aurantiacus</name>
    <dbReference type="NCBI Taxonomy" id="1936993"/>
    <lineage>
        <taxon>Bacteria</taxon>
        <taxon>Bacillati</taxon>
        <taxon>Chloroflexota</taxon>
        <taxon>Ktedonobacteria</taxon>
        <taxon>Ktedonobacterales</taxon>
        <taxon>Dictyobacteraceae</taxon>
        <taxon>Dictyobacter</taxon>
    </lineage>
</organism>
<evidence type="ECO:0000259" key="1">
    <source>
        <dbReference type="Pfam" id="PF01636"/>
    </source>
</evidence>
<keyword evidence="3" id="KW-1185">Reference proteome</keyword>
<dbReference type="AlphaFoldDB" id="A0A401ZMZ7"/>
<name>A0A401ZMZ7_9CHLR</name>